<feature type="region of interest" description="Disordered" evidence="1">
    <location>
        <begin position="301"/>
        <end position="330"/>
    </location>
</feature>
<evidence type="ECO:0000313" key="3">
    <source>
        <dbReference type="Proteomes" id="UP001164746"/>
    </source>
</evidence>
<evidence type="ECO:0000313" key="2">
    <source>
        <dbReference type="EMBL" id="WAR30858.1"/>
    </source>
</evidence>
<dbReference type="Gene3D" id="2.60.120.620">
    <property type="entry name" value="q2cbj1_9rhob like domain"/>
    <property type="match status" value="1"/>
</dbReference>
<proteinExistence type="predicted"/>
<dbReference type="EMBL" id="CP111028">
    <property type="protein sequence ID" value="WAR30858.1"/>
    <property type="molecule type" value="Genomic_DNA"/>
</dbReference>
<accession>A0ABY7G8U9</accession>
<keyword evidence="3" id="KW-1185">Reference proteome</keyword>
<evidence type="ECO:0000256" key="1">
    <source>
        <dbReference type="SAM" id="MobiDB-lite"/>
    </source>
</evidence>
<dbReference type="SUPFAM" id="SSF51197">
    <property type="entry name" value="Clavaminate synthase-like"/>
    <property type="match status" value="1"/>
</dbReference>
<gene>
    <name evidence="2" type="ORF">MAR_033400</name>
</gene>
<dbReference type="Proteomes" id="UP001164746">
    <property type="component" value="Chromosome 17"/>
</dbReference>
<sequence length="409" mass="46127">MSRTVPTWTCRFYLHCFQDYTEAPTTSMDIKQITAIRNSKFLAHGCSTTIQSVDFETLWNQLKKATISIARLRSNNSYTTATEEKIKKTLISNMPGMWNSCAKWFTSVVEEQADTIQSMRTFLETGTEVLSSPSGTEQQRVRIVNEKHKKLQSPIRGTHKRVQPLGQTLKNMLGDEPKVVSSYVASLATRDEGKNALVLKRTADLRYVEVGVVNVLIVEHFAGKHALNKVKARQWLEELDMLKALSQQRNTCVILSSTNAVFKEAMKTKIGKTLTRHPLLANVVDISKSIIHQIVKEEISSDNGEADPLPLEESSDSMAIEENQPTPKKRKLFSNKEVADGEGGEAHMVFWQHPGSDVTGMVGRCEKVAGTCDKLLEGEVYHYHTKLMKKPAKIGGKHIWHQDYGYWYN</sequence>
<protein>
    <submittedName>
        <fullName evidence="2">Uncharacterized protein</fullName>
    </submittedName>
</protein>
<organism evidence="2 3">
    <name type="scientific">Mya arenaria</name>
    <name type="common">Soft-shell clam</name>
    <dbReference type="NCBI Taxonomy" id="6604"/>
    <lineage>
        <taxon>Eukaryota</taxon>
        <taxon>Metazoa</taxon>
        <taxon>Spiralia</taxon>
        <taxon>Lophotrochozoa</taxon>
        <taxon>Mollusca</taxon>
        <taxon>Bivalvia</taxon>
        <taxon>Autobranchia</taxon>
        <taxon>Heteroconchia</taxon>
        <taxon>Euheterodonta</taxon>
        <taxon>Imparidentia</taxon>
        <taxon>Neoheterodontei</taxon>
        <taxon>Myida</taxon>
        <taxon>Myoidea</taxon>
        <taxon>Myidae</taxon>
        <taxon>Mya</taxon>
    </lineage>
</organism>
<reference evidence="2" key="1">
    <citation type="submission" date="2022-11" db="EMBL/GenBank/DDBJ databases">
        <title>Centuries of genome instability and evolution in soft-shell clam transmissible cancer (bioRxiv).</title>
        <authorList>
            <person name="Hart S.F.M."/>
            <person name="Yonemitsu M.A."/>
            <person name="Giersch R.M."/>
            <person name="Beal B.F."/>
            <person name="Arriagada G."/>
            <person name="Davis B.W."/>
            <person name="Ostrander E.A."/>
            <person name="Goff S.P."/>
            <person name="Metzger M.J."/>
        </authorList>
    </citation>
    <scope>NUCLEOTIDE SEQUENCE</scope>
    <source>
        <strain evidence="2">MELC-2E11</strain>
        <tissue evidence="2">Siphon/mantle</tissue>
    </source>
</reference>
<name>A0ABY7G8U9_MYAAR</name>